<evidence type="ECO:0000256" key="1">
    <source>
        <dbReference type="SAM" id="Coils"/>
    </source>
</evidence>
<proteinExistence type="predicted"/>
<comment type="caution">
    <text evidence="3">The sequence shown here is derived from an EMBL/GenBank/DDBJ whole genome shotgun (WGS) entry which is preliminary data.</text>
</comment>
<keyword evidence="2" id="KW-0812">Transmembrane</keyword>
<keyword evidence="1" id="KW-0175">Coiled coil</keyword>
<feature type="coiled-coil region" evidence="1">
    <location>
        <begin position="267"/>
        <end position="297"/>
    </location>
</feature>
<dbReference type="RefSeq" id="WP_192761160.1">
    <property type="nucleotide sequence ID" value="NZ_JADBDZ010000001.1"/>
</dbReference>
<dbReference type="EMBL" id="JADBDZ010000001">
    <property type="protein sequence ID" value="MBE1534857.1"/>
    <property type="molecule type" value="Genomic_DNA"/>
</dbReference>
<protein>
    <submittedName>
        <fullName evidence="3">Uncharacterized protein</fullName>
    </submittedName>
</protein>
<keyword evidence="2" id="KW-1133">Transmembrane helix</keyword>
<keyword evidence="4" id="KW-1185">Reference proteome</keyword>
<sequence>MTIGQWSDSIPGNGTFFVGIDIAPGRYLCTEAKGGWWVRYPGPGGGEPVASWPLPEGGIEIEIAATDVAFETHTGSDWKRVGGIAKHTDDEAPEPRPVADPALRAELDAVAARGVLPGWLVPTSMLMLGLIGSTMLGAFWLLALGMLAVMFTFGTRSLAPDIRRIRELERNRDRYHTLDDFDAEGRAMLARAQAALDAVRDSRVNREGLLDAADNAVMLPRQEWEIAQVLVRQSKLRADHAQMSASATFPEVEAALRPLREKLDLSVQSVARRVEALERYAERARAADEALAAHRRLEEIAAKAHEYDELVADTVRDDLAIPAIDRLTEQSEALITTLRERLTQAAEAADQLPPAS</sequence>
<evidence type="ECO:0000313" key="4">
    <source>
        <dbReference type="Proteomes" id="UP000627838"/>
    </source>
</evidence>
<name>A0ABR9JWA5_9ACTN</name>
<dbReference type="Proteomes" id="UP000627838">
    <property type="component" value="Unassembled WGS sequence"/>
</dbReference>
<accession>A0ABR9JWA5</accession>
<gene>
    <name evidence="3" type="ORF">H4W34_004690</name>
</gene>
<reference evidence="3 4" key="1">
    <citation type="submission" date="2020-10" db="EMBL/GenBank/DDBJ databases">
        <title>Sequencing the genomes of 1000 actinobacteria strains.</title>
        <authorList>
            <person name="Klenk H.-P."/>
        </authorList>
    </citation>
    <scope>NUCLEOTIDE SEQUENCE [LARGE SCALE GENOMIC DNA]</scope>
    <source>
        <strain evidence="3 4">DSM 46744</strain>
    </source>
</reference>
<evidence type="ECO:0000313" key="3">
    <source>
        <dbReference type="EMBL" id="MBE1534857.1"/>
    </source>
</evidence>
<feature type="transmembrane region" description="Helical" evidence="2">
    <location>
        <begin position="126"/>
        <end position="154"/>
    </location>
</feature>
<evidence type="ECO:0000256" key="2">
    <source>
        <dbReference type="SAM" id="Phobius"/>
    </source>
</evidence>
<organism evidence="3 4">
    <name type="scientific">Actinomadura algeriensis</name>
    <dbReference type="NCBI Taxonomy" id="1679523"/>
    <lineage>
        <taxon>Bacteria</taxon>
        <taxon>Bacillati</taxon>
        <taxon>Actinomycetota</taxon>
        <taxon>Actinomycetes</taxon>
        <taxon>Streptosporangiales</taxon>
        <taxon>Thermomonosporaceae</taxon>
        <taxon>Actinomadura</taxon>
    </lineage>
</organism>
<keyword evidence="2" id="KW-0472">Membrane</keyword>